<evidence type="ECO:0000256" key="1">
    <source>
        <dbReference type="SAM" id="MobiDB-lite"/>
    </source>
</evidence>
<keyword evidence="3" id="KW-1185">Reference proteome</keyword>
<dbReference type="OrthoDB" id="2593732at2759"/>
<dbReference type="Proteomes" id="UP000604273">
    <property type="component" value="Unassembled WGS sequence"/>
</dbReference>
<sequence>MLPLHLFQTANRLLLIEDPEEHDVDKRQHDLPALYNSIVDIAEQIMNLDHAKTRRVSYTQYLFLVAHSGIGQSTRRRAVTLLKRPRLEGGWDSLISASLAEAIMSREREAACEYRLEQGLDAGTAEGEGKEEEGQKEEEPDPMFRMFNITFAFTGQREACAVLRTWWEKLNDVAGRSMVIRW</sequence>
<reference evidence="2" key="1">
    <citation type="journal article" date="2020" name="BMC Genomics">
        <title>Correction to: Identification and distribution of gene clusters required for synthesis of sphingolipid metabolism inhibitors in diverse species of the filamentous fungus Fusarium.</title>
        <authorList>
            <person name="Kim H.S."/>
            <person name="Lohmar J.M."/>
            <person name="Busman M."/>
            <person name="Brown D.W."/>
            <person name="Naumann T.A."/>
            <person name="Divon H.H."/>
            <person name="Lysoe E."/>
            <person name="Uhlig S."/>
            <person name="Proctor R.H."/>
        </authorList>
    </citation>
    <scope>NUCLEOTIDE SEQUENCE</scope>
    <source>
        <strain evidence="2">NRRL 45417</strain>
    </source>
</reference>
<gene>
    <name evidence="2" type="ORF">FGADI_7594</name>
</gene>
<protein>
    <submittedName>
        <fullName evidence="2">Uncharacterized protein</fullName>
    </submittedName>
</protein>
<feature type="compositionally biased region" description="Acidic residues" evidence="1">
    <location>
        <begin position="129"/>
        <end position="140"/>
    </location>
</feature>
<evidence type="ECO:0000313" key="3">
    <source>
        <dbReference type="Proteomes" id="UP000604273"/>
    </source>
</evidence>
<proteinExistence type="predicted"/>
<name>A0A8H4T4R8_9HYPO</name>
<dbReference type="EMBL" id="JABFAI010000181">
    <property type="protein sequence ID" value="KAF4951281.1"/>
    <property type="molecule type" value="Genomic_DNA"/>
</dbReference>
<evidence type="ECO:0000313" key="2">
    <source>
        <dbReference type="EMBL" id="KAF4951281.1"/>
    </source>
</evidence>
<comment type="caution">
    <text evidence="2">The sequence shown here is derived from an EMBL/GenBank/DDBJ whole genome shotgun (WGS) entry which is preliminary data.</text>
</comment>
<organism evidence="2 3">
    <name type="scientific">Fusarium gaditjirri</name>
    <dbReference type="NCBI Taxonomy" id="282569"/>
    <lineage>
        <taxon>Eukaryota</taxon>
        <taxon>Fungi</taxon>
        <taxon>Dikarya</taxon>
        <taxon>Ascomycota</taxon>
        <taxon>Pezizomycotina</taxon>
        <taxon>Sordariomycetes</taxon>
        <taxon>Hypocreomycetidae</taxon>
        <taxon>Hypocreales</taxon>
        <taxon>Nectriaceae</taxon>
        <taxon>Fusarium</taxon>
        <taxon>Fusarium nisikadoi species complex</taxon>
    </lineage>
</organism>
<feature type="region of interest" description="Disordered" evidence="1">
    <location>
        <begin position="121"/>
        <end position="140"/>
    </location>
</feature>
<dbReference type="AlphaFoldDB" id="A0A8H4T4R8"/>
<reference evidence="2" key="2">
    <citation type="submission" date="2020-05" db="EMBL/GenBank/DDBJ databases">
        <authorList>
            <person name="Kim H.-S."/>
            <person name="Proctor R.H."/>
            <person name="Brown D.W."/>
        </authorList>
    </citation>
    <scope>NUCLEOTIDE SEQUENCE</scope>
    <source>
        <strain evidence="2">NRRL 45417</strain>
    </source>
</reference>
<accession>A0A8H4T4R8</accession>